<feature type="transmembrane region" description="Helical" evidence="2">
    <location>
        <begin position="123"/>
        <end position="141"/>
    </location>
</feature>
<reference evidence="3 4" key="1">
    <citation type="journal article" date="2019" name="Int. J. Syst. Evol. Microbiol.">
        <title>The Global Catalogue of Microorganisms (GCM) 10K type strain sequencing project: providing services to taxonomists for standard genome sequencing and annotation.</title>
        <authorList>
            <consortium name="The Broad Institute Genomics Platform"/>
            <consortium name="The Broad Institute Genome Sequencing Center for Infectious Disease"/>
            <person name="Wu L."/>
            <person name="Ma J."/>
        </authorList>
    </citation>
    <scope>NUCLEOTIDE SEQUENCE [LARGE SCALE GENOMIC DNA]</scope>
    <source>
        <strain evidence="3 4">JCM 3380</strain>
    </source>
</reference>
<feature type="transmembrane region" description="Helical" evidence="2">
    <location>
        <begin position="26"/>
        <end position="45"/>
    </location>
</feature>
<feature type="region of interest" description="Disordered" evidence="1">
    <location>
        <begin position="190"/>
        <end position="230"/>
    </location>
</feature>
<evidence type="ECO:0000313" key="3">
    <source>
        <dbReference type="EMBL" id="GAA0258687.1"/>
    </source>
</evidence>
<gene>
    <name evidence="3" type="ORF">GCM10010492_69580</name>
</gene>
<keyword evidence="2" id="KW-1133">Transmembrane helix</keyword>
<evidence type="ECO:0000256" key="2">
    <source>
        <dbReference type="SAM" id="Phobius"/>
    </source>
</evidence>
<dbReference type="EMBL" id="BAAABU010000027">
    <property type="protein sequence ID" value="GAA0258687.1"/>
    <property type="molecule type" value="Genomic_DNA"/>
</dbReference>
<name>A0ABN0UQV2_9PSEU</name>
<keyword evidence="4" id="KW-1185">Reference proteome</keyword>
<feature type="transmembrane region" description="Helical" evidence="2">
    <location>
        <begin position="161"/>
        <end position="184"/>
    </location>
</feature>
<feature type="transmembrane region" description="Helical" evidence="2">
    <location>
        <begin position="65"/>
        <end position="91"/>
    </location>
</feature>
<keyword evidence="2" id="KW-0472">Membrane</keyword>
<evidence type="ECO:0000256" key="1">
    <source>
        <dbReference type="SAM" id="MobiDB-lite"/>
    </source>
</evidence>
<organism evidence="3 4">
    <name type="scientific">Saccharothrix mutabilis subsp. mutabilis</name>
    <dbReference type="NCBI Taxonomy" id="66855"/>
    <lineage>
        <taxon>Bacteria</taxon>
        <taxon>Bacillati</taxon>
        <taxon>Actinomycetota</taxon>
        <taxon>Actinomycetes</taxon>
        <taxon>Pseudonocardiales</taxon>
        <taxon>Pseudonocardiaceae</taxon>
        <taxon>Saccharothrix</taxon>
    </lineage>
</organism>
<keyword evidence="2" id="KW-0812">Transmembrane</keyword>
<dbReference type="Proteomes" id="UP001500416">
    <property type="component" value="Unassembled WGS sequence"/>
</dbReference>
<accession>A0ABN0UQV2</accession>
<protein>
    <submittedName>
        <fullName evidence="3">Uncharacterized protein</fullName>
    </submittedName>
</protein>
<evidence type="ECO:0000313" key="4">
    <source>
        <dbReference type="Proteomes" id="UP001500416"/>
    </source>
</evidence>
<comment type="caution">
    <text evidence="3">The sequence shown here is derived from an EMBL/GenBank/DDBJ whole genome shotgun (WGS) entry which is preliminary data.</text>
</comment>
<sequence length="230" mass="23938">MEGVKEQRRELVRLCRCAVDRPRWQLGLAVVVSVWSLAWVAGQPFGGPSPVDVARAPLAWAGVPVGWLDAVAAWCAGRTGWLAPVGGLLWAMTTTRRQLPALGGWLAVMAAAQSTGYGAVHRALLALAVFLAVVGLASIPGRRAFVVDRVALIPGDVARAAATAVALSAVVPLIAPGLVVAGLLRPYVTRPPRPRSERKEESSAGIGGALPHQRGPGAEPVPVSSRPRSG</sequence>
<proteinExistence type="predicted"/>